<sequence length="1590" mass="182316">MKLFHSEYFPIIKDPILMISPDPSISSKSQESTNAEEENKKRIAMGTNGIVVMFDHITQRVRLPEIIYYISMLFVILQSLQTSQWLQHSDIWFPTETSPYQAFINYYFSISNFCNYVFYGESILYTFIALTVIFIITLGIIIIQLLYFKNKRRFYIPSLYPTRVFLELVPSILIQPLFIISGNSFLLCFSLVSDTSFYAILLILSLIEGTFFMFLFLCSNILIGISVYLPVSPLSSFDLFPYLLFVSTSPVFNLASYISFHYPDWTIYPVILIHMIWSVYLIYLFSFRPFLSYFTNSMFLGTITAAFTFDIARIVTSYLHDVSQRYMLLILFVFGVVSYIFGFVFFYLQEMFADKIVGIKKIKKKKDFQFTPYIDKIEKDDLMAELRLDKSERRALFYLEYFIRNNYLPMLDGTLHTYLMEKYHSNKFVIICMKTMAFFPSWSKLLNKVTAQFSTKRDLTYASRFFLFQIKKVNTMRQSSTTNSTSDIIRNLRQYSNEAVILLKGFWEVETISIHYIKNLSSMLNKAKSQWEEARSDFNNNVQFHELYSEFLLEGPTDFAAAIREKHKQDMIDSGYNFNVDICYRQFIRSFNNYLKFEIMDIKGDFKQINGKRKGSSISGGDSNKLNASSSESSSDMDMAMEETIGRTLMTQARIRLALQKVTNDLKANSTNIYIISAILIIISGIIISFGAFFNYRNTFENTKNVLDRIELINECRLKIYSSALALLLHWGDKTGSLDKAKFLVFYSSLESGISPYFDQNLSWDEQGATFCHDAQNGFNKIIEELATMSYKGVDVYNYAAIMFEDTATMAFCDHEKYIMEHQSNLKSVISYLLLLQNMMMGMVNHQIWYKSHLNFCTYMATMKKLYQYMSDLCSEIEISSDSILASTEKETNIVIITFPVAFFVFALFFTFLSICLYVKEAKTFLKLLHALPLDVKQHAALRIGKKSIDKGDEHVKHATHIKNVHNISIFYWIGLVLILFIYSGIFALQIYNLKKTNRKYQAMNSWLSNARIRKSLVVEIAFWTYQTIFMLNPYVKNTTYFTIRETSKIVIDNVNKLALVTSALLDGDTEFGSTVGIDEEIDHLTFEEKCEANVSEYGFHENYRCASIQTMLTYFTNHIRERLLNVEQYNGVVFSDEVVQLLHMVSSHLVPDLITIDQKFDHFAANLNIDFQNNHTLFLLGELFAIFLFSTIFMFYFRMLNQCYQLILVLLRQISPISIVAQENLVNYLLNWNKTSNNSVMSIGQGIIHNSNDGVICLDINGIIEIVNPAITKMLGFSPEQLLGQNLETILPSNTKDELVNQLILMKNNQSSLTYEGHTDCVTDDENALSCAITILGITSNDNQISSFVVILRDETDLLEQQNEAEQAKQSSERLLYQILPRDIVFRLNQGEKDISFSVPSASIMFIDIVKFSDYAAGLSPQEIMGNLSLIFAGFDETIKGYDSLIKIKLIGDVYMCAGGLFTPDDPPVVHAEQIVKFGLDALQILEETNVKLNAVLNVRIGVNTGGPLIAGVLGTDKPTFDIIGDPINIAARLQSTDIPGNIQISQETYDLISELDFHIESRGEVFLKGKGNSPAYLVSPSNTNMSLQ</sequence>
<keyword evidence="6" id="KW-0456">Lyase</keyword>
<dbReference type="Pfam" id="PF13426">
    <property type="entry name" value="PAS_9"/>
    <property type="match status" value="1"/>
</dbReference>
<dbReference type="InterPro" id="IPR050401">
    <property type="entry name" value="Cyclic_nucleotide_synthase"/>
</dbReference>
<feature type="transmembrane region" description="Helical" evidence="9">
    <location>
        <begin position="168"/>
        <end position="192"/>
    </location>
</feature>
<dbReference type="GO" id="GO:0007168">
    <property type="term" value="P:receptor guanylyl cyclase signaling pathway"/>
    <property type="evidence" value="ECO:0007669"/>
    <property type="project" value="TreeGrafter"/>
</dbReference>
<dbReference type="OrthoDB" id="6127067at2759"/>
<evidence type="ECO:0000256" key="9">
    <source>
        <dbReference type="SAM" id="Phobius"/>
    </source>
</evidence>
<feature type="transmembrane region" description="Helical" evidence="9">
    <location>
        <begin position="266"/>
        <end position="286"/>
    </location>
</feature>
<proteinExistence type="predicted"/>
<feature type="transmembrane region" description="Helical" evidence="9">
    <location>
        <begin position="1178"/>
        <end position="1198"/>
    </location>
</feature>
<dbReference type="Proteomes" id="UP000179807">
    <property type="component" value="Unassembled WGS sequence"/>
</dbReference>
<evidence type="ECO:0000259" key="11">
    <source>
        <dbReference type="PROSITE" id="PS50125"/>
    </source>
</evidence>
<dbReference type="SUPFAM" id="SSF55785">
    <property type="entry name" value="PYP-like sensor domain (PAS domain)"/>
    <property type="match status" value="1"/>
</dbReference>
<evidence type="ECO:0000256" key="8">
    <source>
        <dbReference type="SAM" id="MobiDB-lite"/>
    </source>
</evidence>
<dbReference type="NCBIfam" id="TIGR00229">
    <property type="entry name" value="sensory_box"/>
    <property type="match status" value="1"/>
</dbReference>
<dbReference type="Gene3D" id="3.30.70.1230">
    <property type="entry name" value="Nucleotide cyclase"/>
    <property type="match status" value="1"/>
</dbReference>
<dbReference type="GO" id="GO:0004016">
    <property type="term" value="F:adenylate cyclase activity"/>
    <property type="evidence" value="ECO:0007669"/>
    <property type="project" value="TreeGrafter"/>
</dbReference>
<gene>
    <name evidence="12" type="ORF">TRFO_30057</name>
</gene>
<feature type="domain" description="PAS" evidence="10">
    <location>
        <begin position="1248"/>
        <end position="1295"/>
    </location>
</feature>
<keyword evidence="3" id="KW-0547">Nucleotide-binding</keyword>
<dbReference type="InterPro" id="IPR029787">
    <property type="entry name" value="Nucleotide_cyclase"/>
</dbReference>
<dbReference type="Gene3D" id="3.30.450.20">
    <property type="entry name" value="PAS domain"/>
    <property type="match status" value="1"/>
</dbReference>
<feature type="compositionally biased region" description="Polar residues" evidence="8">
    <location>
        <begin position="616"/>
        <end position="627"/>
    </location>
</feature>
<feature type="transmembrane region" description="Helical" evidence="9">
    <location>
        <begin position="326"/>
        <end position="348"/>
    </location>
</feature>
<evidence type="ECO:0000256" key="5">
    <source>
        <dbReference type="ARBA" id="ARBA00023136"/>
    </source>
</evidence>
<dbReference type="VEuPathDB" id="TrichDB:TRFO_30057"/>
<dbReference type="GO" id="GO:0005886">
    <property type="term" value="C:plasma membrane"/>
    <property type="evidence" value="ECO:0007669"/>
    <property type="project" value="TreeGrafter"/>
</dbReference>
<feature type="region of interest" description="Disordered" evidence="8">
    <location>
        <begin position="613"/>
        <end position="637"/>
    </location>
</feature>
<dbReference type="CDD" id="cd07302">
    <property type="entry name" value="CHD"/>
    <property type="match status" value="1"/>
</dbReference>
<protein>
    <submittedName>
        <fullName evidence="12">Adenylate and Guanylate cyclase catalytic domain containing protein</fullName>
    </submittedName>
</protein>
<dbReference type="InterPro" id="IPR001054">
    <property type="entry name" value="A/G_cyclase"/>
</dbReference>
<feature type="transmembrane region" description="Helical" evidence="9">
    <location>
        <begin position="970"/>
        <end position="992"/>
    </location>
</feature>
<evidence type="ECO:0000313" key="12">
    <source>
        <dbReference type="EMBL" id="OHT02746.1"/>
    </source>
</evidence>
<dbReference type="PANTHER" id="PTHR11920:SF335">
    <property type="entry name" value="GUANYLATE CYCLASE"/>
    <property type="match status" value="1"/>
</dbReference>
<evidence type="ECO:0000256" key="1">
    <source>
        <dbReference type="ARBA" id="ARBA00004370"/>
    </source>
</evidence>
<dbReference type="PANTHER" id="PTHR11920">
    <property type="entry name" value="GUANYLYL CYCLASE"/>
    <property type="match status" value="1"/>
</dbReference>
<keyword evidence="5 9" id="KW-0472">Membrane</keyword>
<dbReference type="InterPro" id="IPR000014">
    <property type="entry name" value="PAS"/>
</dbReference>
<feature type="transmembrane region" description="Helical" evidence="9">
    <location>
        <begin position="894"/>
        <end position="919"/>
    </location>
</feature>
<feature type="coiled-coil region" evidence="7">
    <location>
        <begin position="1350"/>
        <end position="1379"/>
    </location>
</feature>
<feature type="transmembrane region" description="Helical" evidence="9">
    <location>
        <begin position="673"/>
        <end position="694"/>
    </location>
</feature>
<evidence type="ECO:0000313" key="13">
    <source>
        <dbReference type="Proteomes" id="UP000179807"/>
    </source>
</evidence>
<feature type="transmembrane region" description="Helical" evidence="9">
    <location>
        <begin position="198"/>
        <end position="227"/>
    </location>
</feature>
<dbReference type="GeneID" id="94841836"/>
<organism evidence="12 13">
    <name type="scientific">Tritrichomonas foetus</name>
    <dbReference type="NCBI Taxonomy" id="1144522"/>
    <lineage>
        <taxon>Eukaryota</taxon>
        <taxon>Metamonada</taxon>
        <taxon>Parabasalia</taxon>
        <taxon>Tritrichomonadida</taxon>
        <taxon>Tritrichomonadidae</taxon>
        <taxon>Tritrichomonas</taxon>
    </lineage>
</organism>
<feature type="compositionally biased region" description="Low complexity" evidence="8">
    <location>
        <begin position="628"/>
        <end position="637"/>
    </location>
</feature>
<feature type="transmembrane region" description="Helical" evidence="9">
    <location>
        <begin position="123"/>
        <end position="147"/>
    </location>
</feature>
<evidence type="ECO:0000256" key="6">
    <source>
        <dbReference type="ARBA" id="ARBA00023239"/>
    </source>
</evidence>
<dbReference type="RefSeq" id="XP_068355882.1">
    <property type="nucleotide sequence ID" value="XM_068507132.1"/>
</dbReference>
<dbReference type="GO" id="GO:0001653">
    <property type="term" value="F:peptide receptor activity"/>
    <property type="evidence" value="ECO:0007669"/>
    <property type="project" value="TreeGrafter"/>
</dbReference>
<comment type="caution">
    <text evidence="12">The sequence shown here is derived from an EMBL/GenBank/DDBJ whole genome shotgun (WGS) entry which is preliminary data.</text>
</comment>
<feature type="transmembrane region" description="Helical" evidence="9">
    <location>
        <begin position="829"/>
        <end position="850"/>
    </location>
</feature>
<keyword evidence="4 9" id="KW-1133">Transmembrane helix</keyword>
<feature type="domain" description="Guanylate cyclase" evidence="11">
    <location>
        <begin position="1404"/>
        <end position="1536"/>
    </location>
</feature>
<dbReference type="Pfam" id="PF00211">
    <property type="entry name" value="Guanylate_cyc"/>
    <property type="match status" value="1"/>
</dbReference>
<evidence type="ECO:0000256" key="3">
    <source>
        <dbReference type="ARBA" id="ARBA00022741"/>
    </source>
</evidence>
<evidence type="ECO:0000256" key="4">
    <source>
        <dbReference type="ARBA" id="ARBA00022989"/>
    </source>
</evidence>
<dbReference type="SMART" id="SM00044">
    <property type="entry name" value="CYCc"/>
    <property type="match status" value="1"/>
</dbReference>
<keyword evidence="2 9" id="KW-0812">Transmembrane</keyword>
<dbReference type="CDD" id="cd00130">
    <property type="entry name" value="PAS"/>
    <property type="match status" value="1"/>
</dbReference>
<name>A0A1J4JVL8_9EUKA</name>
<evidence type="ECO:0000256" key="2">
    <source>
        <dbReference type="ARBA" id="ARBA00022692"/>
    </source>
</evidence>
<dbReference type="PROSITE" id="PS50125">
    <property type="entry name" value="GUANYLATE_CYCLASE_2"/>
    <property type="match status" value="1"/>
</dbReference>
<comment type="subcellular location">
    <subcellularLocation>
        <location evidence="1">Membrane</location>
    </subcellularLocation>
</comment>
<keyword evidence="7" id="KW-0175">Coiled coil</keyword>
<dbReference type="GO" id="GO:0004383">
    <property type="term" value="F:guanylate cyclase activity"/>
    <property type="evidence" value="ECO:0007669"/>
    <property type="project" value="TreeGrafter"/>
</dbReference>
<keyword evidence="13" id="KW-1185">Reference proteome</keyword>
<reference evidence="12" key="1">
    <citation type="submission" date="2016-10" db="EMBL/GenBank/DDBJ databases">
        <authorList>
            <person name="Benchimol M."/>
            <person name="Almeida L.G."/>
            <person name="Vasconcelos A.T."/>
            <person name="Perreira-Neves A."/>
            <person name="Rosa I.A."/>
            <person name="Tasca T."/>
            <person name="Bogo M.R."/>
            <person name="de Souza W."/>
        </authorList>
    </citation>
    <scope>NUCLEOTIDE SEQUENCE [LARGE SCALE GENOMIC DNA]</scope>
    <source>
        <strain evidence="12">K</strain>
    </source>
</reference>
<dbReference type="SMART" id="SM00091">
    <property type="entry name" value="PAS"/>
    <property type="match status" value="1"/>
</dbReference>
<feature type="transmembrane region" description="Helical" evidence="9">
    <location>
        <begin position="298"/>
        <end position="320"/>
    </location>
</feature>
<dbReference type="InterPro" id="IPR035965">
    <property type="entry name" value="PAS-like_dom_sf"/>
</dbReference>
<dbReference type="GO" id="GO:0035556">
    <property type="term" value="P:intracellular signal transduction"/>
    <property type="evidence" value="ECO:0007669"/>
    <property type="project" value="InterPro"/>
</dbReference>
<evidence type="ECO:0000259" key="10">
    <source>
        <dbReference type="PROSITE" id="PS50112"/>
    </source>
</evidence>
<dbReference type="SUPFAM" id="SSF55073">
    <property type="entry name" value="Nucleotide cyclase"/>
    <property type="match status" value="1"/>
</dbReference>
<feature type="transmembrane region" description="Helical" evidence="9">
    <location>
        <begin position="66"/>
        <end position="86"/>
    </location>
</feature>
<dbReference type="PROSITE" id="PS50112">
    <property type="entry name" value="PAS"/>
    <property type="match status" value="1"/>
</dbReference>
<dbReference type="GO" id="GO:0000166">
    <property type="term" value="F:nucleotide binding"/>
    <property type="evidence" value="ECO:0007669"/>
    <property type="project" value="UniProtKB-KW"/>
</dbReference>
<feature type="transmembrane region" description="Helical" evidence="9">
    <location>
        <begin position="239"/>
        <end position="260"/>
    </location>
</feature>
<evidence type="ECO:0000256" key="7">
    <source>
        <dbReference type="SAM" id="Coils"/>
    </source>
</evidence>
<accession>A0A1J4JVL8</accession>
<dbReference type="EMBL" id="MLAK01000854">
    <property type="protein sequence ID" value="OHT02746.1"/>
    <property type="molecule type" value="Genomic_DNA"/>
</dbReference>